<proteinExistence type="predicted"/>
<dbReference type="AlphaFoldDB" id="A0A5B2XLM9"/>
<reference evidence="1 2" key="1">
    <citation type="submission" date="2019-09" db="EMBL/GenBank/DDBJ databases">
        <title>Goodfellowia gen. nov., a new genus of the Pseudonocardineae related to Actinoalloteichus, containing Goodfellowia coeruleoviolacea gen. nov., comb. nov. gen. nov., comb. nov.</title>
        <authorList>
            <person name="Labeda D."/>
        </authorList>
    </citation>
    <scope>NUCLEOTIDE SEQUENCE [LARGE SCALE GENOMIC DNA]</scope>
    <source>
        <strain evidence="1 2">AN110305</strain>
    </source>
</reference>
<sequence>MNTTHTVTEAVRVQAHYGVTKKLGNWTDANAFEVKARRGHAVLDLRSPQIPDGDIEVRVDLDHGMLKLLVPEGAVIDHWDLTIIGRGRVKDWTGQAAVDGRRIHITGEVRHGEIRVHRGGIAMLSAMFSRNYVNDVRRAHADGTFPTVDDPSRIA</sequence>
<comment type="caution">
    <text evidence="1">The sequence shown here is derived from an EMBL/GenBank/DDBJ whole genome shotgun (WGS) entry which is preliminary data.</text>
</comment>
<evidence type="ECO:0000313" key="2">
    <source>
        <dbReference type="Proteomes" id="UP000323454"/>
    </source>
</evidence>
<keyword evidence="2" id="KW-1185">Reference proteome</keyword>
<reference evidence="1 2" key="2">
    <citation type="submission" date="2019-09" db="EMBL/GenBank/DDBJ databases">
        <authorList>
            <person name="Jin C."/>
        </authorList>
    </citation>
    <scope>NUCLEOTIDE SEQUENCE [LARGE SCALE GENOMIC DNA]</scope>
    <source>
        <strain evidence="1 2">AN110305</strain>
    </source>
</reference>
<gene>
    <name evidence="1" type="ORF">F0L68_09110</name>
</gene>
<accession>A0A5B2XLM9</accession>
<dbReference type="RefSeq" id="WP_149849050.1">
    <property type="nucleotide sequence ID" value="NZ_VUOB01000014.1"/>
</dbReference>
<dbReference type="Proteomes" id="UP000323454">
    <property type="component" value="Unassembled WGS sequence"/>
</dbReference>
<protein>
    <submittedName>
        <fullName evidence="1">Uncharacterized protein</fullName>
    </submittedName>
</protein>
<dbReference type="OrthoDB" id="4542805at2"/>
<organism evidence="1 2">
    <name type="scientific">Solihabitans fulvus</name>
    <dbReference type="NCBI Taxonomy" id="1892852"/>
    <lineage>
        <taxon>Bacteria</taxon>
        <taxon>Bacillati</taxon>
        <taxon>Actinomycetota</taxon>
        <taxon>Actinomycetes</taxon>
        <taxon>Pseudonocardiales</taxon>
        <taxon>Pseudonocardiaceae</taxon>
        <taxon>Solihabitans</taxon>
    </lineage>
</organism>
<evidence type="ECO:0000313" key="1">
    <source>
        <dbReference type="EMBL" id="KAA2263819.1"/>
    </source>
</evidence>
<name>A0A5B2XLM9_9PSEU</name>
<dbReference type="EMBL" id="VUOB01000014">
    <property type="protein sequence ID" value="KAA2263819.1"/>
    <property type="molecule type" value="Genomic_DNA"/>
</dbReference>